<dbReference type="PANTHER" id="PTHR38046:SF1">
    <property type="entry name" value="CRYPTIC LOCI REGULATOR 2"/>
    <property type="match status" value="1"/>
</dbReference>
<gene>
    <name evidence="4" type="ORF">UCRPA7_2985</name>
</gene>
<dbReference type="PANTHER" id="PTHR38046">
    <property type="entry name" value="CRYPTIC LOCI REGULATOR 2"/>
    <property type="match status" value="1"/>
</dbReference>
<organism evidence="4 5">
    <name type="scientific">Phaeoacremonium minimum (strain UCR-PA7)</name>
    <name type="common">Esca disease fungus</name>
    <name type="synonym">Togninia minima</name>
    <dbReference type="NCBI Taxonomy" id="1286976"/>
    <lineage>
        <taxon>Eukaryota</taxon>
        <taxon>Fungi</taxon>
        <taxon>Dikarya</taxon>
        <taxon>Ascomycota</taxon>
        <taxon>Pezizomycotina</taxon>
        <taxon>Sordariomycetes</taxon>
        <taxon>Sordariomycetidae</taxon>
        <taxon>Togniniales</taxon>
        <taxon>Togniniaceae</taxon>
        <taxon>Phaeoacremonium</taxon>
    </lineage>
</organism>
<dbReference type="EMBL" id="KB932993">
    <property type="protein sequence ID" value="EOO01519.1"/>
    <property type="molecule type" value="Genomic_DNA"/>
</dbReference>
<dbReference type="Pfam" id="PF16761">
    <property type="entry name" value="Clr2_transil"/>
    <property type="match status" value="1"/>
</dbReference>
<reference evidence="5" key="1">
    <citation type="journal article" date="2013" name="Genome Announc.">
        <title>Draft genome sequence of the ascomycete Phaeoacremonium aleophilum strain UCR-PA7, a causal agent of the esca disease complex in grapevines.</title>
        <authorList>
            <person name="Blanco-Ulate B."/>
            <person name="Rolshausen P."/>
            <person name="Cantu D."/>
        </authorList>
    </citation>
    <scope>NUCLEOTIDE SEQUENCE [LARGE SCALE GENOMIC DNA]</scope>
    <source>
        <strain evidence="5">UCR-PA7</strain>
    </source>
</reference>
<evidence type="ECO:0008006" key="6">
    <source>
        <dbReference type="Google" id="ProtNLM"/>
    </source>
</evidence>
<feature type="compositionally biased region" description="Pro residues" evidence="1">
    <location>
        <begin position="207"/>
        <end position="219"/>
    </location>
</feature>
<evidence type="ECO:0000313" key="5">
    <source>
        <dbReference type="Proteomes" id="UP000014074"/>
    </source>
</evidence>
<feature type="domain" description="Cryptic loci regulator 2 N-terminal" evidence="3">
    <location>
        <begin position="72"/>
        <end position="141"/>
    </location>
</feature>
<dbReference type="GO" id="GO:0030466">
    <property type="term" value="P:silent mating-type cassette heterochromatin formation"/>
    <property type="evidence" value="ECO:0007669"/>
    <property type="project" value="TreeGrafter"/>
</dbReference>
<dbReference type="InterPro" id="IPR031915">
    <property type="entry name" value="Clr2_N"/>
</dbReference>
<dbReference type="GeneID" id="19323288"/>
<feature type="region of interest" description="Disordered" evidence="1">
    <location>
        <begin position="1"/>
        <end position="27"/>
    </location>
</feature>
<dbReference type="GO" id="GO:0070824">
    <property type="term" value="C:SHREC complex"/>
    <property type="evidence" value="ECO:0007669"/>
    <property type="project" value="InterPro"/>
</dbReference>
<evidence type="ECO:0000259" key="3">
    <source>
        <dbReference type="Pfam" id="PF16761"/>
    </source>
</evidence>
<dbReference type="InterPro" id="IPR018839">
    <property type="entry name" value="Tscrpt-silencing_Clr2_C"/>
</dbReference>
<evidence type="ECO:0000313" key="4">
    <source>
        <dbReference type="EMBL" id="EOO01519.1"/>
    </source>
</evidence>
<dbReference type="Pfam" id="PF10383">
    <property type="entry name" value="Clr2"/>
    <property type="match status" value="1"/>
</dbReference>
<dbReference type="InterPro" id="IPR038986">
    <property type="entry name" value="Clr2"/>
</dbReference>
<proteinExistence type="predicted"/>
<dbReference type="RefSeq" id="XP_007913835.1">
    <property type="nucleotide sequence ID" value="XM_007915644.1"/>
</dbReference>
<name>R8BQB1_PHAM7</name>
<sequence>MASGQREFTRVTIGRSDGTVYSSDDLTRSSRTTVRWSEPLPDDDPRVLRWKFTIGRALAAEMGWPKEKEYIVDFPEHYVLRTKDQKAKQGSDKKREDPFMVGHPAGCADKHCFRSPGEFVYHLIWLFSNSTDRTQCPCKVCVEVTDSGKKKERPIPLPFKTEDATPTPVPQKVTPVPIPIPGGTPTSSPAPIKPSPAMAATKASPVTPSPAPAPAPAPPLRDDTMFRQGEMVWFKATAWRIGIIALPGNNNPSANGSTSARYLLAPLGHSGLAQQNVVKGEEDMRPFLTFSVPQIGIEGLVGKTYGEIDWPTFAKGFTGNKEIVGLEASKMAALTIDGSYSVFNKLQSTDPTKQFYGGIFLGAENIHIGDAVRLKPVSGERFVMEIGKIYIDETGPKFQGNIYRPVTVALAERAKFPPETQPQGPTFQQEMEFRNRVQAVHNIAWVWQLVEQDALRKELDVAGRFYVTPKLMKILDPARFHTTVESHVVDDAMSYLNNRMQSGGIRYIGKRPNRRTTVGQAVSTTLAMGEGISEENY</sequence>
<dbReference type="AlphaFoldDB" id="R8BQB1"/>
<keyword evidence="5" id="KW-1185">Reference proteome</keyword>
<evidence type="ECO:0000256" key="1">
    <source>
        <dbReference type="SAM" id="MobiDB-lite"/>
    </source>
</evidence>
<evidence type="ECO:0000259" key="2">
    <source>
        <dbReference type="Pfam" id="PF10383"/>
    </source>
</evidence>
<dbReference type="GO" id="GO:0033553">
    <property type="term" value="C:rDNA heterochromatin"/>
    <property type="evidence" value="ECO:0007669"/>
    <property type="project" value="TreeGrafter"/>
</dbReference>
<protein>
    <recommendedName>
        <fullName evidence="6">Cryptic loci regulator 2 N-terminal domain-containing protein</fullName>
    </recommendedName>
</protein>
<accession>R8BQB1</accession>
<dbReference type="OrthoDB" id="2421327at2759"/>
<dbReference type="GO" id="GO:0031934">
    <property type="term" value="C:mating-type region heterochromatin"/>
    <property type="evidence" value="ECO:0007669"/>
    <property type="project" value="TreeGrafter"/>
</dbReference>
<dbReference type="Proteomes" id="UP000014074">
    <property type="component" value="Unassembled WGS sequence"/>
</dbReference>
<dbReference type="eggNOG" id="ENOG502S16G">
    <property type="taxonomic scope" value="Eukaryota"/>
</dbReference>
<feature type="region of interest" description="Disordered" evidence="1">
    <location>
        <begin position="150"/>
        <end position="222"/>
    </location>
</feature>
<dbReference type="HOGENOM" id="CLU_029547_0_0_1"/>
<feature type="domain" description="Cryptic loci regulator 2 C-terminal" evidence="2">
    <location>
        <begin position="355"/>
        <end position="467"/>
    </location>
</feature>
<dbReference type="KEGG" id="tmn:UCRPA7_2985"/>